<dbReference type="Gene3D" id="3.20.20.100">
    <property type="entry name" value="NADP-dependent oxidoreductase domain"/>
    <property type="match status" value="1"/>
</dbReference>
<dbReference type="Proteomes" id="UP000276232">
    <property type="component" value="Unassembled WGS sequence"/>
</dbReference>
<keyword evidence="3" id="KW-1185">Reference proteome</keyword>
<dbReference type="GO" id="GO:0005829">
    <property type="term" value="C:cytosol"/>
    <property type="evidence" value="ECO:0007669"/>
    <property type="project" value="TreeGrafter"/>
</dbReference>
<sequence>MDTLAGMETRRVGRSGLRVSRLGLGTLTWGRDTDEHEAAELLRDFARAGGTLVETAATPAGESEELLGALLHEEVPRRDVVLALRVGARGTGRDRRPDGSRRTVLADLDLSLARLRTDHVDLLLLEGSGDAPVEEQLSALEEAVRSGRARYVGVAEHGAWQLARAAALAPAGTPLVAAQAELSLVARWADGDLLDAAEASGVGVLARSPLGGGVLTGKYRHALPADSRAASPHLVHVVQPHLDPSARGVVEAVCTAADGLERAPLAVALAWAADRPGVAAAVTGARTAAQLRLALTAADLRLPAQITAALDEVSTSRRDVGRPV</sequence>
<dbReference type="EMBL" id="RJKN01000001">
    <property type="protein sequence ID" value="ROP45485.1"/>
    <property type="molecule type" value="Genomic_DNA"/>
</dbReference>
<dbReference type="PANTHER" id="PTHR43364:SF18">
    <property type="entry name" value="OXIDOREDUCTASE"/>
    <property type="match status" value="1"/>
</dbReference>
<organism evidence="2 3">
    <name type="scientific">Pseudokineococcus lusitanus</name>
    <dbReference type="NCBI Taxonomy" id="763993"/>
    <lineage>
        <taxon>Bacteria</taxon>
        <taxon>Bacillati</taxon>
        <taxon>Actinomycetota</taxon>
        <taxon>Actinomycetes</taxon>
        <taxon>Kineosporiales</taxon>
        <taxon>Kineosporiaceae</taxon>
        <taxon>Pseudokineococcus</taxon>
    </lineage>
</organism>
<reference evidence="2 3" key="1">
    <citation type="journal article" date="2015" name="Stand. Genomic Sci.">
        <title>Genomic Encyclopedia of Bacterial and Archaeal Type Strains, Phase III: the genomes of soil and plant-associated and newly described type strains.</title>
        <authorList>
            <person name="Whitman W.B."/>
            <person name="Woyke T."/>
            <person name="Klenk H.P."/>
            <person name="Zhou Y."/>
            <person name="Lilburn T.G."/>
            <person name="Beck B.J."/>
            <person name="De Vos P."/>
            <person name="Vandamme P."/>
            <person name="Eisen J.A."/>
            <person name="Garrity G."/>
            <person name="Hugenholtz P."/>
            <person name="Kyrpides N.C."/>
        </authorList>
    </citation>
    <scope>NUCLEOTIDE SEQUENCE [LARGE SCALE GENOMIC DNA]</scope>
    <source>
        <strain evidence="2 3">CECT 7306</strain>
    </source>
</reference>
<evidence type="ECO:0000313" key="3">
    <source>
        <dbReference type="Proteomes" id="UP000276232"/>
    </source>
</evidence>
<evidence type="ECO:0000313" key="2">
    <source>
        <dbReference type="EMBL" id="ROP45485.1"/>
    </source>
</evidence>
<feature type="domain" description="NADP-dependent oxidoreductase" evidence="1">
    <location>
        <begin position="21"/>
        <end position="313"/>
    </location>
</feature>
<gene>
    <name evidence="2" type="ORF">EDC03_0088</name>
</gene>
<dbReference type="InterPro" id="IPR050523">
    <property type="entry name" value="AKR_Detox_Biosynth"/>
</dbReference>
<dbReference type="InterPro" id="IPR036812">
    <property type="entry name" value="NAD(P)_OxRdtase_dom_sf"/>
</dbReference>
<dbReference type="PANTHER" id="PTHR43364">
    <property type="entry name" value="NADH-SPECIFIC METHYLGLYOXAL REDUCTASE-RELATED"/>
    <property type="match status" value="1"/>
</dbReference>
<dbReference type="Pfam" id="PF00248">
    <property type="entry name" value="Aldo_ket_red"/>
    <property type="match status" value="1"/>
</dbReference>
<dbReference type="AlphaFoldDB" id="A0A3N1HSJ2"/>
<dbReference type="InParanoid" id="A0A3N1HSJ2"/>
<evidence type="ECO:0000259" key="1">
    <source>
        <dbReference type="Pfam" id="PF00248"/>
    </source>
</evidence>
<name>A0A3N1HSJ2_9ACTN</name>
<accession>A0A3N1HSJ2</accession>
<protein>
    <submittedName>
        <fullName evidence="2">Aryl-alcohol dehydrogenase-like predicted oxidoreductase</fullName>
    </submittedName>
</protein>
<proteinExistence type="predicted"/>
<dbReference type="InterPro" id="IPR023210">
    <property type="entry name" value="NADP_OxRdtase_dom"/>
</dbReference>
<comment type="caution">
    <text evidence="2">The sequence shown here is derived from an EMBL/GenBank/DDBJ whole genome shotgun (WGS) entry which is preliminary data.</text>
</comment>
<dbReference type="SUPFAM" id="SSF51430">
    <property type="entry name" value="NAD(P)-linked oxidoreductase"/>
    <property type="match status" value="1"/>
</dbReference>